<dbReference type="PANTHER" id="PTHR15680">
    <property type="entry name" value="RIBOSOMAL PROTEIN L19"/>
    <property type="match status" value="1"/>
</dbReference>
<dbReference type="Pfam" id="PF01245">
    <property type="entry name" value="Ribosomal_L19"/>
    <property type="match status" value="1"/>
</dbReference>
<dbReference type="InterPro" id="IPR038657">
    <property type="entry name" value="Ribosomal_bL19_sf"/>
</dbReference>
<feature type="compositionally biased region" description="Acidic residues" evidence="7">
    <location>
        <begin position="155"/>
        <end position="169"/>
    </location>
</feature>
<evidence type="ECO:0000256" key="4">
    <source>
        <dbReference type="ARBA" id="ARBA00035171"/>
    </source>
</evidence>
<dbReference type="AlphaFoldDB" id="A0A832R8L9"/>
<name>A0A832R8L9_9BACT</name>
<reference evidence="8 9" key="1">
    <citation type="journal article" date="2020" name="Biotechnol. Biofuels">
        <title>New insights from the biogas microbiome by comprehensive genome-resolved metagenomics of nearly 1600 species originating from multiple anaerobic digesters.</title>
        <authorList>
            <person name="Campanaro S."/>
            <person name="Treu L."/>
            <person name="Rodriguez-R L.M."/>
            <person name="Kovalovszki A."/>
            <person name="Ziels R.M."/>
            <person name="Maus I."/>
            <person name="Zhu X."/>
            <person name="Kougias P.G."/>
            <person name="Basile A."/>
            <person name="Luo G."/>
            <person name="Schluter A."/>
            <person name="Konstantinidis K.T."/>
            <person name="Angelidaki I."/>
        </authorList>
    </citation>
    <scope>NUCLEOTIDE SEQUENCE [LARGE SCALE GENOMIC DNA]</scope>
    <source>
        <strain evidence="8">AS05jafATM_89</strain>
    </source>
</reference>
<dbReference type="PANTHER" id="PTHR15680:SF9">
    <property type="entry name" value="LARGE RIBOSOMAL SUBUNIT PROTEIN BL19M"/>
    <property type="match status" value="1"/>
</dbReference>
<comment type="caution">
    <text evidence="8">The sequence shown here is derived from an EMBL/GenBank/DDBJ whole genome shotgun (WGS) entry which is preliminary data.</text>
</comment>
<organism evidence="8 9">
    <name type="scientific">Candidatus Dojkabacteria bacterium</name>
    <dbReference type="NCBI Taxonomy" id="2099670"/>
    <lineage>
        <taxon>Bacteria</taxon>
        <taxon>Candidatus Dojkabacteria</taxon>
    </lineage>
</organism>
<protein>
    <recommendedName>
        <fullName evidence="4 5">Large ribosomal subunit protein bL19</fullName>
    </recommendedName>
</protein>
<keyword evidence="3 5" id="KW-0687">Ribonucleoprotein</keyword>
<gene>
    <name evidence="5 8" type="primary">rplS</name>
    <name evidence="8" type="ORF">GX533_01865</name>
</gene>
<comment type="similarity">
    <text evidence="1 5 6">Belongs to the bacterial ribosomal protein bL19 family.</text>
</comment>
<dbReference type="InterPro" id="IPR008991">
    <property type="entry name" value="Translation_prot_SH3-like_sf"/>
</dbReference>
<comment type="function">
    <text evidence="5 6">This protein is located at the 30S-50S ribosomal subunit interface and may play a role in the structure and function of the aminoacyl-tRNA binding site.</text>
</comment>
<evidence type="ECO:0000256" key="1">
    <source>
        <dbReference type="ARBA" id="ARBA00005781"/>
    </source>
</evidence>
<evidence type="ECO:0000313" key="9">
    <source>
        <dbReference type="Proteomes" id="UP000576550"/>
    </source>
</evidence>
<dbReference type="EMBL" id="DUTP01000003">
    <property type="protein sequence ID" value="HHX99406.1"/>
    <property type="molecule type" value="Genomic_DNA"/>
</dbReference>
<dbReference type="GO" id="GO:0003735">
    <property type="term" value="F:structural constituent of ribosome"/>
    <property type="evidence" value="ECO:0007669"/>
    <property type="project" value="InterPro"/>
</dbReference>
<evidence type="ECO:0000256" key="2">
    <source>
        <dbReference type="ARBA" id="ARBA00022980"/>
    </source>
</evidence>
<dbReference type="SUPFAM" id="SSF50104">
    <property type="entry name" value="Translation proteins SH3-like domain"/>
    <property type="match status" value="1"/>
</dbReference>
<dbReference type="Gene3D" id="2.30.30.790">
    <property type="match status" value="1"/>
</dbReference>
<accession>A0A832R8L9</accession>
<dbReference type="PROSITE" id="PS01015">
    <property type="entry name" value="RIBOSOMAL_L19"/>
    <property type="match status" value="1"/>
</dbReference>
<dbReference type="NCBIfam" id="TIGR01024">
    <property type="entry name" value="rplS_bact"/>
    <property type="match status" value="1"/>
</dbReference>
<feature type="region of interest" description="Disordered" evidence="7">
    <location>
        <begin position="147"/>
        <end position="169"/>
    </location>
</feature>
<dbReference type="GO" id="GO:0022625">
    <property type="term" value="C:cytosolic large ribosomal subunit"/>
    <property type="evidence" value="ECO:0007669"/>
    <property type="project" value="TreeGrafter"/>
</dbReference>
<dbReference type="Proteomes" id="UP000576550">
    <property type="component" value="Unassembled WGS sequence"/>
</dbReference>
<dbReference type="HAMAP" id="MF_00402">
    <property type="entry name" value="Ribosomal_bL19"/>
    <property type="match status" value="1"/>
</dbReference>
<evidence type="ECO:0000256" key="5">
    <source>
        <dbReference type="HAMAP-Rule" id="MF_00402"/>
    </source>
</evidence>
<evidence type="ECO:0000256" key="6">
    <source>
        <dbReference type="RuleBase" id="RU000559"/>
    </source>
</evidence>
<keyword evidence="2 5" id="KW-0689">Ribosomal protein</keyword>
<dbReference type="GO" id="GO:0006412">
    <property type="term" value="P:translation"/>
    <property type="evidence" value="ECO:0007669"/>
    <property type="project" value="UniProtKB-UniRule"/>
</dbReference>
<dbReference type="PRINTS" id="PR00061">
    <property type="entry name" value="RIBOSOMALL19"/>
</dbReference>
<evidence type="ECO:0000256" key="3">
    <source>
        <dbReference type="ARBA" id="ARBA00023274"/>
    </source>
</evidence>
<dbReference type="InterPro" id="IPR001857">
    <property type="entry name" value="Ribosomal_bL19"/>
</dbReference>
<dbReference type="InterPro" id="IPR018257">
    <property type="entry name" value="Ribosomal_bL19_CS"/>
</dbReference>
<sequence length="169" mass="19307">MDSKIIKKIEEGSIKKRPDVKVGDTVKLHLKIKEGAKERIQVFEGVVISIKGSGLNKNYVVRKISYGVGVEKIVPVHSPVLAKVEVVKRGSVRRAKLFYLRDRVGRRALKVSNMEDIYMTDEEEEEVGEEAKEEVEVVKEDIVGEKKEDVKEEEIKEETEEEVEKEDVK</sequence>
<evidence type="ECO:0000256" key="7">
    <source>
        <dbReference type="SAM" id="MobiDB-lite"/>
    </source>
</evidence>
<proteinExistence type="inferred from homology"/>
<evidence type="ECO:0000313" key="8">
    <source>
        <dbReference type="EMBL" id="HHX99406.1"/>
    </source>
</evidence>